<keyword evidence="2" id="KW-1185">Reference proteome</keyword>
<accession>A0A2T2ZX97</accession>
<organism evidence="1 2">
    <name type="scientific">Coniella lustricola</name>
    <dbReference type="NCBI Taxonomy" id="2025994"/>
    <lineage>
        <taxon>Eukaryota</taxon>
        <taxon>Fungi</taxon>
        <taxon>Dikarya</taxon>
        <taxon>Ascomycota</taxon>
        <taxon>Pezizomycotina</taxon>
        <taxon>Sordariomycetes</taxon>
        <taxon>Sordariomycetidae</taxon>
        <taxon>Diaporthales</taxon>
        <taxon>Schizoparmaceae</taxon>
        <taxon>Coniella</taxon>
    </lineage>
</organism>
<evidence type="ECO:0000313" key="1">
    <source>
        <dbReference type="EMBL" id="PSR78848.1"/>
    </source>
</evidence>
<dbReference type="Proteomes" id="UP000241462">
    <property type="component" value="Unassembled WGS sequence"/>
</dbReference>
<dbReference type="EMBL" id="KZ678589">
    <property type="protein sequence ID" value="PSR78848.1"/>
    <property type="molecule type" value="Genomic_DNA"/>
</dbReference>
<dbReference type="AlphaFoldDB" id="A0A2T2ZX97"/>
<name>A0A2T2ZX97_9PEZI</name>
<reference evidence="1 2" key="1">
    <citation type="journal article" date="2018" name="Mycol. Prog.">
        <title>Coniella lustricola, a new species from submerged detritus.</title>
        <authorList>
            <person name="Raudabaugh D.B."/>
            <person name="Iturriaga T."/>
            <person name="Carver A."/>
            <person name="Mondo S."/>
            <person name="Pangilinan J."/>
            <person name="Lipzen A."/>
            <person name="He G."/>
            <person name="Amirebrahimi M."/>
            <person name="Grigoriev I.V."/>
            <person name="Miller A.N."/>
        </authorList>
    </citation>
    <scope>NUCLEOTIDE SEQUENCE [LARGE SCALE GENOMIC DNA]</scope>
    <source>
        <strain evidence="1 2">B22-T-1</strain>
    </source>
</reference>
<proteinExistence type="predicted"/>
<sequence>MSAAASSVARSMCLGGSAATVHTQLGLATGFGPRLLPSDFPTRFALLLFANSSSTTTHPTSPHKRPSSTSSKLLLLLVSLSKRPPVMVP</sequence>
<gene>
    <name evidence="1" type="ORF">BD289DRAFT_485832</name>
</gene>
<evidence type="ECO:0000313" key="2">
    <source>
        <dbReference type="Proteomes" id="UP000241462"/>
    </source>
</evidence>
<protein>
    <submittedName>
        <fullName evidence="1">Uncharacterized protein</fullName>
    </submittedName>
</protein>
<dbReference type="InParanoid" id="A0A2T2ZX97"/>